<evidence type="ECO:0000256" key="12">
    <source>
        <dbReference type="SAM" id="MobiDB-lite"/>
    </source>
</evidence>
<keyword evidence="5" id="KW-0498">Mitosis</keyword>
<keyword evidence="13" id="KW-1133">Transmembrane helix</keyword>
<name>A0A8H7BGL5_9PLEO</name>
<evidence type="ECO:0000256" key="7">
    <source>
        <dbReference type="ARBA" id="ARBA00023054"/>
    </source>
</evidence>
<feature type="compositionally biased region" description="Basic and acidic residues" evidence="12">
    <location>
        <begin position="1751"/>
        <end position="1765"/>
    </location>
</feature>
<feature type="coiled-coil region" evidence="11">
    <location>
        <begin position="604"/>
        <end position="659"/>
    </location>
</feature>
<feature type="transmembrane region" description="Helical" evidence="13">
    <location>
        <begin position="180"/>
        <end position="202"/>
    </location>
</feature>
<feature type="transmembrane region" description="Helical" evidence="13">
    <location>
        <begin position="42"/>
        <end position="64"/>
    </location>
</feature>
<feature type="compositionally biased region" description="Polar residues" evidence="12">
    <location>
        <begin position="1959"/>
        <end position="1983"/>
    </location>
</feature>
<feature type="transmembrane region" description="Helical" evidence="13">
    <location>
        <begin position="124"/>
        <end position="145"/>
    </location>
</feature>
<dbReference type="Pfam" id="PF20684">
    <property type="entry name" value="Fung_rhodopsin"/>
    <property type="match status" value="1"/>
</dbReference>
<dbReference type="GeneID" id="62198724"/>
<dbReference type="EMBL" id="JAAABM010000001">
    <property type="protein sequence ID" value="KAF7681523.1"/>
    <property type="molecule type" value="Genomic_DNA"/>
</dbReference>
<feature type="region of interest" description="Disordered" evidence="12">
    <location>
        <begin position="1950"/>
        <end position="1985"/>
    </location>
</feature>
<feature type="coiled-coil region" evidence="11">
    <location>
        <begin position="803"/>
        <end position="868"/>
    </location>
</feature>
<evidence type="ECO:0000313" key="15">
    <source>
        <dbReference type="EMBL" id="KAF7681523.1"/>
    </source>
</evidence>
<feature type="region of interest" description="Disordered" evidence="12">
    <location>
        <begin position="753"/>
        <end position="787"/>
    </location>
</feature>
<dbReference type="Gene3D" id="3.30.70.1620">
    <property type="match status" value="1"/>
</dbReference>
<gene>
    <name evidence="15" type="ORF">GT037_000499</name>
</gene>
<dbReference type="Pfam" id="PF06470">
    <property type="entry name" value="SMC_hinge"/>
    <property type="match status" value="1"/>
</dbReference>
<comment type="subcellular location">
    <subcellularLocation>
        <location evidence="1">Nucleus</location>
    </subcellularLocation>
</comment>
<dbReference type="SUPFAM" id="SSF52540">
    <property type="entry name" value="P-loop containing nucleoside triphosphate hydrolases"/>
    <property type="match status" value="1"/>
</dbReference>
<dbReference type="GO" id="GO:0007076">
    <property type="term" value="P:mitotic chromosome condensation"/>
    <property type="evidence" value="ECO:0007669"/>
    <property type="project" value="UniProtKB-ARBA"/>
</dbReference>
<evidence type="ECO:0000256" key="11">
    <source>
        <dbReference type="SAM" id="Coils"/>
    </source>
</evidence>
<dbReference type="InterPro" id="IPR027417">
    <property type="entry name" value="P-loop_NTPase"/>
</dbReference>
<feature type="region of interest" description="Disordered" evidence="12">
    <location>
        <begin position="1790"/>
        <end position="1835"/>
    </location>
</feature>
<evidence type="ECO:0000256" key="1">
    <source>
        <dbReference type="ARBA" id="ARBA00004123"/>
    </source>
</evidence>
<dbReference type="Gene3D" id="1.20.1060.20">
    <property type="match status" value="1"/>
</dbReference>
<protein>
    <submittedName>
        <fullName evidence="15">Condensin subunit</fullName>
    </submittedName>
</protein>
<proteinExistence type="inferred from homology"/>
<dbReference type="Gene3D" id="3.40.50.300">
    <property type="entry name" value="P-loop containing nucleotide triphosphate hydrolases"/>
    <property type="match status" value="2"/>
</dbReference>
<feature type="region of interest" description="Disordered" evidence="12">
    <location>
        <begin position="2299"/>
        <end position="2357"/>
    </location>
</feature>
<dbReference type="InterPro" id="IPR003395">
    <property type="entry name" value="RecF/RecN/SMC_N"/>
</dbReference>
<evidence type="ECO:0000313" key="16">
    <source>
        <dbReference type="Proteomes" id="UP000596902"/>
    </source>
</evidence>
<dbReference type="GO" id="GO:0016887">
    <property type="term" value="F:ATP hydrolysis activity"/>
    <property type="evidence" value="ECO:0007669"/>
    <property type="project" value="InterPro"/>
</dbReference>
<feature type="transmembrane region" description="Helical" evidence="13">
    <location>
        <begin position="214"/>
        <end position="239"/>
    </location>
</feature>
<keyword evidence="3" id="KW-0132">Cell division</keyword>
<evidence type="ECO:0000259" key="14">
    <source>
        <dbReference type="SMART" id="SM00968"/>
    </source>
</evidence>
<feature type="compositionally biased region" description="Low complexity" evidence="12">
    <location>
        <begin position="1812"/>
        <end position="1822"/>
    </location>
</feature>
<sequence>MVESRQCEVLAIVCTFTVVASFTVFLRVWSRYLGRNFCWDDWLILAAFVLLIADTVGTWMYIILSGTGYHIYDLPKKSIEEQLVALRWNFTVQMLYHPLMGLIRASIIMFLFRMKDGRRRIRYPLHVTFWLNILYSIGSTIVNVVQCTPRAYAWSRPAMDSIDANGNVVPGGTCIDSRTFVLVSCALSIFMDLIIIPIPSVMVWGLQMHRRTKILVVIVMSLGWIATGVSVGRFIVYYYRFAPTNKDRTWDIGIGISIAEPAVHIMTACAPATKCLFRYLFPQYGTNQNTSYYQNRTADTNRHNTKVFGNFHFGLSNNIDDEITMEGMGGAPRTAPLPPVKDDSEYGLKAMGSFESKDTTARAATMRIIELVIDGYKSYAVRTVISGWDESFNSITGLNGSGKSNILDSICFVLGINNLSVVRAQNLQDLIYKRGQAGVTKASVTIVFDNRDKSKSPVGFEEHAQISVTRQIVLGGASKYLINGHRAQQQSIQNLFQSVQLNINNPNFMIAQGKVMQVLNMKAKEILAMLEEAAGTRMFEDRRDKAYKTMAKKEMKVQEITELLRDEIDPKLEKLRMEKRAFLDFQQTQSELERLTKLVVAYDYIRYNERLQQSAEDLETKKQRAKDLDESSVRMKKEIENLQEDIKQTKATREQELRKGGKFQALEEEVKTNSHEIVRLTTVLDLKRTSMAEEADRKEGIEKSVKELEKLLHEKKQTYEKLQEKYQTAHAELAKQTEEVEKKEELLQTLQTGVASKEGQEGGYQGQLQDARNRASAAATEQEQSKLRISHLEKQIKEDEPKAKKAKEQNSGLLKDLEALKSQAKKLEADLAKLGYNEGQEADMYQQESHLQARIRELRQQADGMRRQVANIDFSYSDPSPNFDRSRVKGLVAQLFTLEKEHTRAGTALEICAGGRLYNVVVDSAATGKQLLENGRLKKRVTIIPLNKIAAFKASAEKIGAAQKIAPGKVDLALSLIGYEHEVNAAMEYVFGSTLVCEDAETAKRVTFDPAVRMKSVTLQGDTYDPAGVLSGGSAPQSSGVLITLQKLNEITTELGSQESQLRSLQDTMAKEKKKLDAARKSKQELDLKRHEIKLTEEQIGSNSSSSIIQAVEEMKQTIAQLKEDIKAAKSRQEEANKDVKRIERDMSEFSNNKDSKLAELQSSLDKLKKSLNKNSASIKPLQTEMREAMVESEQCGSDLAAAQEQLEEVQTTLQSQQAEMDELLAEQSRVQDAHDLAAAHLRDEQAKLTGFDEELRSLEDAIRSKNSSITEGGLEQQKLGHEIERFHKEQEGAASHVKALEKEYEFIANDAELFGRTGTVYDFKGVNMNDAKIRRKSLEEHFQQKKNKINPKVMAMIDNVEKKEASLKKNMQTVIRDKSKIEETIVKLDEYKKEALHKTWTIVNRDFGQIFNELLPGSFAKLDPPEGKTISDGLEVKVMLGKVWKQSLTELSGGQRSLIALSLIMALLQFKPAPMYILDEVDAALDLSHTQNIGRLFKTRFKGSQFIVVSLKDGMFQNANRIFRTRFVDGTSVLNALPIGHACVPSALAASTAGPPMLSAPLIRALASDTSAHSSINTPEVSGLFASSAHDLDSVLGPSSPTSLTRHYTSVQEHADQITGTETAGEDEGLTPRQVTRREGFAWGQQPSLEDERRHSRYQMPMEQERQSSPPPLDEIIRRTTIDDADDLQNIKLRHMDSIESHASGITCPAASISTSVETSDSYVRDNRRSSIAAFAKGIVQHVPNLRMPRPQESKEDQQRRDSGDGASMKLHKKDRVLSFAPLPLVKSKESYEKGSKPSVVIEEPSTSVDTPPTAVNNATTPPTPHSTSKGGLRDRRKVNLDLSMPAQMLDLPARGRLPVDMMGSLGAPRSRNPKTPWVRKEQPQWEPAMMTKSAPIFEEDYIRDNTSAPRNDNYGGIGLSPDTNTLFSSQSPKFERPPARVRDRCYISLPKSKRTRSGISDKSGTSASDSTLARTPDSSWTPAEERIYQEHQTQTRSELRKIASESKTSRSRRWYWLGKASSEDAPCSPRPVEPPSRRFSMNPFRRSNRISDQTDAEVSKLQAPSSVHPSRGKNVPPSTSLAHIPVPPAFIPPGVQRVPTPPIFDANGEVKGKLANFFFDAQGGGAMNVRTKIKPSPGGYWDSDALLMSLSSDIDNHEDNDEDEGPEGPRSDFVHTSVDFEPNGTPGLTAIVSNVQGNSSSYLSVKPPASPSLAATSPMLGHDGWYRIHQSHFPDTPDERTLTALARQEEEERRKFEWLVPEHLPDSPLCPLHAKYRGPSAGLCYWHGRRSGNKIRKGEYGRTGVKGAKKSISGDGGHSKDDYHAGDVGVVGTPGLAGTPTREVKKRRLISLSSS</sequence>
<reference evidence="15" key="2">
    <citation type="submission" date="2020-08" db="EMBL/GenBank/DDBJ databases">
        <title>Draft Genome Sequence of Cumin Blight Pathogen Alternaria burnsii.</title>
        <authorList>
            <person name="Feng Z."/>
        </authorList>
    </citation>
    <scope>NUCLEOTIDE SEQUENCE</scope>
    <source>
        <strain evidence="15">CBS107.38</strain>
    </source>
</reference>
<dbReference type="PANTHER" id="PTHR43977">
    <property type="entry name" value="STRUCTURAL MAINTENANCE OF CHROMOSOMES PROTEIN 3"/>
    <property type="match status" value="1"/>
</dbReference>
<comment type="similarity">
    <text evidence="2">Belongs to the SMC family. SMC2 subfamily.</text>
</comment>
<feature type="coiled-coil region" evidence="11">
    <location>
        <begin position="1329"/>
        <end position="1378"/>
    </location>
</feature>
<dbReference type="InterPro" id="IPR010935">
    <property type="entry name" value="SMC_hinge"/>
</dbReference>
<evidence type="ECO:0000256" key="9">
    <source>
        <dbReference type="ARBA" id="ARBA00023242"/>
    </source>
</evidence>
<dbReference type="GO" id="GO:0005634">
    <property type="term" value="C:nucleus"/>
    <property type="evidence" value="ECO:0007669"/>
    <property type="project" value="UniProtKB-SubCell"/>
</dbReference>
<dbReference type="FunFam" id="3.40.50.300:FF:000385">
    <property type="entry name" value="Structural maintenance of chromosomes 2"/>
    <property type="match status" value="1"/>
</dbReference>
<evidence type="ECO:0000256" key="6">
    <source>
        <dbReference type="ARBA" id="ARBA00022840"/>
    </source>
</evidence>
<evidence type="ECO:0000256" key="2">
    <source>
        <dbReference type="ARBA" id="ARBA00005231"/>
    </source>
</evidence>
<dbReference type="InterPro" id="IPR036277">
    <property type="entry name" value="SMC_hinge_sf"/>
</dbReference>
<dbReference type="CDD" id="cd03273">
    <property type="entry name" value="ABC_SMC2_euk"/>
    <property type="match status" value="1"/>
</dbReference>
<keyword evidence="8" id="KW-0226">DNA condensation</keyword>
<keyword evidence="9" id="KW-0539">Nucleus</keyword>
<feature type="transmembrane region" description="Helical" evidence="13">
    <location>
        <begin position="6"/>
        <end position="30"/>
    </location>
</feature>
<feature type="region of interest" description="Disordered" evidence="12">
    <location>
        <begin position="2023"/>
        <end position="2057"/>
    </location>
</feature>
<feature type="region of interest" description="Disordered" evidence="12">
    <location>
        <begin position="1613"/>
        <end position="1655"/>
    </location>
</feature>
<feature type="coiled-coil region" evidence="11">
    <location>
        <begin position="691"/>
        <end position="753"/>
    </location>
</feature>
<feature type="domain" description="SMC hinge" evidence="14">
    <location>
        <begin position="886"/>
        <end position="1007"/>
    </location>
</feature>
<feature type="region of interest" description="Disordered" evidence="12">
    <location>
        <begin position="2156"/>
        <end position="2178"/>
    </location>
</feature>
<feature type="coiled-coil region" evidence="11">
    <location>
        <begin position="1048"/>
        <end position="1262"/>
    </location>
</feature>
<dbReference type="GO" id="GO:0005524">
    <property type="term" value="F:ATP binding"/>
    <property type="evidence" value="ECO:0007669"/>
    <property type="project" value="UniProtKB-KW"/>
</dbReference>
<dbReference type="SUPFAM" id="SSF75553">
    <property type="entry name" value="Smc hinge domain"/>
    <property type="match status" value="1"/>
</dbReference>
<keyword evidence="13" id="KW-0472">Membrane</keyword>
<evidence type="ECO:0000256" key="10">
    <source>
        <dbReference type="ARBA" id="ARBA00023306"/>
    </source>
</evidence>
<dbReference type="SMART" id="SM00968">
    <property type="entry name" value="SMC_hinge"/>
    <property type="match status" value="1"/>
</dbReference>
<feature type="region of interest" description="Disordered" evidence="12">
    <location>
        <begin position="1743"/>
        <end position="1775"/>
    </location>
</feature>
<dbReference type="InterPro" id="IPR049326">
    <property type="entry name" value="Rhodopsin_dom_fungi"/>
</dbReference>
<feature type="compositionally biased region" description="Acidic residues" evidence="12">
    <location>
        <begin position="2158"/>
        <end position="2168"/>
    </location>
</feature>
<feature type="compositionally biased region" description="Polar residues" evidence="12">
    <location>
        <begin position="1613"/>
        <end position="1623"/>
    </location>
</feature>
<feature type="transmembrane region" description="Helical" evidence="13">
    <location>
        <begin position="94"/>
        <end position="112"/>
    </location>
</feature>
<keyword evidence="10" id="KW-0131">Cell cycle</keyword>
<dbReference type="GO" id="GO:0051301">
    <property type="term" value="P:cell division"/>
    <property type="evidence" value="ECO:0007669"/>
    <property type="project" value="UniProtKB-KW"/>
</dbReference>
<evidence type="ECO:0000256" key="3">
    <source>
        <dbReference type="ARBA" id="ARBA00022618"/>
    </source>
</evidence>
<reference evidence="15" key="1">
    <citation type="submission" date="2020-01" db="EMBL/GenBank/DDBJ databases">
        <authorList>
            <person name="Feng Z.H.Z."/>
        </authorList>
    </citation>
    <scope>NUCLEOTIDE SEQUENCE</scope>
    <source>
        <strain evidence="15">CBS107.38</strain>
    </source>
</reference>
<keyword evidence="4" id="KW-0547">Nucleotide-binding</keyword>
<dbReference type="FunFam" id="3.40.50.300:FF:000278">
    <property type="entry name" value="Structural maintenance of chromosomes 2"/>
    <property type="match status" value="1"/>
</dbReference>
<keyword evidence="13" id="KW-0812">Transmembrane</keyword>
<keyword evidence="7 11" id="KW-0175">Coiled coil</keyword>
<comment type="caution">
    <text evidence="15">The sequence shown here is derived from an EMBL/GenBank/DDBJ whole genome shotgun (WGS) entry which is preliminary data.</text>
</comment>
<evidence type="ECO:0000256" key="5">
    <source>
        <dbReference type="ARBA" id="ARBA00022776"/>
    </source>
</evidence>
<keyword evidence="16" id="KW-1185">Reference proteome</keyword>
<dbReference type="InterPro" id="IPR027120">
    <property type="entry name" value="Smc2_ABC"/>
</dbReference>
<evidence type="ECO:0000256" key="8">
    <source>
        <dbReference type="ARBA" id="ARBA00023067"/>
    </source>
</evidence>
<evidence type="ECO:0000256" key="4">
    <source>
        <dbReference type="ARBA" id="ARBA00022741"/>
    </source>
</evidence>
<evidence type="ECO:0000256" key="13">
    <source>
        <dbReference type="SAM" id="Phobius"/>
    </source>
</evidence>
<dbReference type="RefSeq" id="XP_038791402.1">
    <property type="nucleotide sequence ID" value="XM_038925546.1"/>
</dbReference>
<keyword evidence="6" id="KW-0067">ATP-binding</keyword>
<accession>A0A8H7BGL5</accession>
<organism evidence="15 16">
    <name type="scientific">Alternaria burnsii</name>
    <dbReference type="NCBI Taxonomy" id="1187904"/>
    <lineage>
        <taxon>Eukaryota</taxon>
        <taxon>Fungi</taxon>
        <taxon>Dikarya</taxon>
        <taxon>Ascomycota</taxon>
        <taxon>Pezizomycotina</taxon>
        <taxon>Dothideomycetes</taxon>
        <taxon>Pleosporomycetidae</taxon>
        <taxon>Pleosporales</taxon>
        <taxon>Pleosporineae</taxon>
        <taxon>Pleosporaceae</taxon>
        <taxon>Alternaria</taxon>
        <taxon>Alternaria sect. Alternaria</taxon>
    </lineage>
</organism>
<dbReference type="Pfam" id="PF02463">
    <property type="entry name" value="SMC_N"/>
    <property type="match status" value="1"/>
</dbReference>
<dbReference type="GO" id="GO:0005694">
    <property type="term" value="C:chromosome"/>
    <property type="evidence" value="ECO:0007669"/>
    <property type="project" value="InterPro"/>
</dbReference>
<dbReference type="Proteomes" id="UP000596902">
    <property type="component" value="Unassembled WGS sequence"/>
</dbReference>